<dbReference type="InterPro" id="IPR027417">
    <property type="entry name" value="P-loop_NTPase"/>
</dbReference>
<keyword evidence="5" id="KW-0067">ATP-binding</keyword>
<name>A0A438JW72_VITVI</name>
<feature type="domain" description="Helicase ATP-binding" evidence="7">
    <location>
        <begin position="52"/>
        <end position="135"/>
    </location>
</feature>
<feature type="region of interest" description="Disordered" evidence="6">
    <location>
        <begin position="1940"/>
        <end position="1987"/>
    </location>
</feature>
<keyword evidence="4 8" id="KW-0347">Helicase</keyword>
<feature type="compositionally biased region" description="Polar residues" evidence="6">
    <location>
        <begin position="1806"/>
        <end position="1820"/>
    </location>
</feature>
<dbReference type="InterPro" id="IPR039686">
    <property type="entry name" value="FANCM/Mph1-like_ID"/>
</dbReference>
<accession>A0A438JW72</accession>
<dbReference type="CDD" id="cd09272">
    <property type="entry name" value="RNase_HI_RT_Ty1"/>
    <property type="match status" value="1"/>
</dbReference>
<dbReference type="GO" id="GO:0004190">
    <property type="term" value="F:aspartic-type endopeptidase activity"/>
    <property type="evidence" value="ECO:0007669"/>
    <property type="project" value="UniProtKB-KW"/>
</dbReference>
<dbReference type="Pfam" id="PF07727">
    <property type="entry name" value="RVT_2"/>
    <property type="match status" value="1"/>
</dbReference>
<evidence type="ECO:0000256" key="2">
    <source>
        <dbReference type="ARBA" id="ARBA00022750"/>
    </source>
</evidence>
<evidence type="ECO:0000256" key="5">
    <source>
        <dbReference type="ARBA" id="ARBA00022840"/>
    </source>
</evidence>
<evidence type="ECO:0000256" key="1">
    <source>
        <dbReference type="ARBA" id="ARBA00022741"/>
    </source>
</evidence>
<dbReference type="GO" id="GO:0006281">
    <property type="term" value="P:DNA repair"/>
    <property type="evidence" value="ECO:0007669"/>
    <property type="project" value="InterPro"/>
</dbReference>
<dbReference type="SUPFAM" id="SSF56672">
    <property type="entry name" value="DNA/RNA polymerases"/>
    <property type="match status" value="1"/>
</dbReference>
<evidence type="ECO:0000256" key="3">
    <source>
        <dbReference type="ARBA" id="ARBA00022801"/>
    </source>
</evidence>
<evidence type="ECO:0000256" key="6">
    <source>
        <dbReference type="SAM" id="MobiDB-lite"/>
    </source>
</evidence>
<dbReference type="GO" id="GO:0043138">
    <property type="term" value="F:3'-5' DNA helicase activity"/>
    <property type="evidence" value="ECO:0007669"/>
    <property type="project" value="InterPro"/>
</dbReference>
<evidence type="ECO:0000313" key="9">
    <source>
        <dbReference type="Proteomes" id="UP000288805"/>
    </source>
</evidence>
<feature type="compositionally biased region" description="Acidic residues" evidence="6">
    <location>
        <begin position="1940"/>
        <end position="1956"/>
    </location>
</feature>
<dbReference type="EMBL" id="QGNW01000025">
    <property type="protein sequence ID" value="RVX13206.1"/>
    <property type="molecule type" value="Genomic_DNA"/>
</dbReference>
<evidence type="ECO:0000313" key="8">
    <source>
        <dbReference type="EMBL" id="RVX13206.1"/>
    </source>
</evidence>
<evidence type="ECO:0000259" key="7">
    <source>
        <dbReference type="PROSITE" id="PS51192"/>
    </source>
</evidence>
<feature type="compositionally biased region" description="Basic and acidic residues" evidence="6">
    <location>
        <begin position="1884"/>
        <end position="1901"/>
    </location>
</feature>
<dbReference type="Pfam" id="PF22936">
    <property type="entry name" value="Pol_BBD"/>
    <property type="match status" value="1"/>
</dbReference>
<feature type="region of interest" description="Disordered" evidence="6">
    <location>
        <begin position="1806"/>
        <end position="1842"/>
    </location>
</feature>
<reference evidence="8 9" key="1">
    <citation type="journal article" date="2018" name="PLoS Genet.">
        <title>Population sequencing reveals clonal diversity and ancestral inbreeding in the grapevine cultivar Chardonnay.</title>
        <authorList>
            <person name="Roach M.J."/>
            <person name="Johnson D.L."/>
            <person name="Bohlmann J."/>
            <person name="van Vuuren H.J."/>
            <person name="Jones S.J."/>
            <person name="Pretorius I.S."/>
            <person name="Schmidt S.A."/>
            <person name="Borneman A.R."/>
        </authorList>
    </citation>
    <scope>NUCLEOTIDE SEQUENCE [LARGE SCALE GENOMIC DNA]</scope>
    <source>
        <strain evidence="9">cv. Chardonnay</strain>
        <tissue evidence="8">Leaf</tissue>
    </source>
</reference>
<organism evidence="8 9">
    <name type="scientific">Vitis vinifera</name>
    <name type="common">Grape</name>
    <dbReference type="NCBI Taxonomy" id="29760"/>
    <lineage>
        <taxon>Eukaryota</taxon>
        <taxon>Viridiplantae</taxon>
        <taxon>Streptophyta</taxon>
        <taxon>Embryophyta</taxon>
        <taxon>Tracheophyta</taxon>
        <taxon>Spermatophyta</taxon>
        <taxon>Magnoliopsida</taxon>
        <taxon>eudicotyledons</taxon>
        <taxon>Gunneridae</taxon>
        <taxon>Pentapetalae</taxon>
        <taxon>rosids</taxon>
        <taxon>Vitales</taxon>
        <taxon>Vitaceae</taxon>
        <taxon>Viteae</taxon>
        <taxon>Vitis</taxon>
    </lineage>
</organism>
<feature type="region of interest" description="Disordered" evidence="6">
    <location>
        <begin position="583"/>
        <end position="602"/>
    </location>
</feature>
<dbReference type="PANTHER" id="PTHR14025">
    <property type="entry name" value="FANCONI ANEMIA GROUP M FANCM FAMILY MEMBER"/>
    <property type="match status" value="1"/>
</dbReference>
<feature type="region of interest" description="Disordered" evidence="6">
    <location>
        <begin position="1559"/>
        <end position="1586"/>
    </location>
</feature>
<dbReference type="SUPFAM" id="SSF52540">
    <property type="entry name" value="P-loop containing nucleoside triphosphate hydrolases"/>
    <property type="match status" value="1"/>
</dbReference>
<dbReference type="GO" id="GO:0005524">
    <property type="term" value="F:ATP binding"/>
    <property type="evidence" value="ECO:0007669"/>
    <property type="project" value="UniProtKB-KW"/>
</dbReference>
<keyword evidence="1" id="KW-0547">Nucleotide-binding</keyword>
<dbReference type="InterPro" id="IPR013103">
    <property type="entry name" value="RVT_2"/>
</dbReference>
<dbReference type="CDD" id="cd12091">
    <property type="entry name" value="FANCM_ID"/>
    <property type="match status" value="1"/>
</dbReference>
<dbReference type="PANTHER" id="PTHR14025:SF20">
    <property type="entry name" value="FANCONI ANEMIA GROUP M PROTEIN"/>
    <property type="match status" value="1"/>
</dbReference>
<keyword evidence="2" id="KW-0645">Protease</keyword>
<dbReference type="InterPro" id="IPR014001">
    <property type="entry name" value="Helicase_ATP-bd"/>
</dbReference>
<evidence type="ECO:0000256" key="4">
    <source>
        <dbReference type="ARBA" id="ARBA00022806"/>
    </source>
</evidence>
<dbReference type="Proteomes" id="UP000288805">
    <property type="component" value="Unassembled WGS sequence"/>
</dbReference>
<dbReference type="Gene3D" id="3.40.50.300">
    <property type="entry name" value="P-loop containing nucleotide triphosphate hydrolases"/>
    <property type="match status" value="2"/>
</dbReference>
<keyword evidence="3" id="KW-0378">Hydrolase</keyword>
<protein>
    <submittedName>
        <fullName evidence="8">DEAD-box ATP-dependent RNA helicase FANCM</fullName>
    </submittedName>
</protein>
<feature type="compositionally biased region" description="Pro residues" evidence="6">
    <location>
        <begin position="589"/>
        <end position="598"/>
    </location>
</feature>
<dbReference type="InterPro" id="IPR043502">
    <property type="entry name" value="DNA/RNA_pol_sf"/>
</dbReference>
<keyword evidence="2" id="KW-0064">Aspartyl protease</keyword>
<dbReference type="InterPro" id="IPR054722">
    <property type="entry name" value="PolX-like_BBD"/>
</dbReference>
<feature type="region of interest" description="Disordered" evidence="6">
    <location>
        <begin position="1857"/>
        <end position="1909"/>
    </location>
</feature>
<proteinExistence type="predicted"/>
<sequence length="1992" mass="221185">MVVESDGNIVVLGRLLHKSFRSFPSLLGLWAFSVKSFFLALSQFSGSPPVSLLSSFGILKSLSKSSPFSGICLVKYLVCLVIDEAHRALGNYSYCTAVRELMVAPVQLRILALTATPGSKQQSIQNIIDNLHISTLEYRNESDHDVSPYVHNRNVELIEVAMGQDAIEINNVLLEVIRPFVIRLCAVGVLQNRDLQTVCRNCLELGDSCIWLPFMVQGAKTSIVSLGFFGRRRERASAGLLSASFGLRRQLPSLAETCVCLGKASSSSPVTFLLCLGPDIPSSSSTAVIRPPFRALFDPNVIQSQNYLSWSASVELCFMGQGYEDRLVTPKDAIPDVDKVQWKKIDAQLCSDMDLSTYIGRIASLKEFLTLMPFTNGAEAQQIQTDKFFMVLTLIGLCPDLESVRDQILASSSVSSLDDVFARLLRLSSTQTLSTDGPSDSSVYMDGLLALPTLLSHLILCYLDLTPLRAPHLRVSPLLSLSLGPWILDSGASDHISGNKHLFSSITTTFALPTVTLANGSQIMAKGLEYGEDDWHRATSSPPRLRNASSWDALDFRKAIVVIPLTLIVYHHRHCAIAPPLSSAEVPNDSPPVPPISPTPALSSTDHLPIALRKGNRSTCNPHPIYNFLSYHQLSSSYSAFVSTLSSVSLPKSTSEALSHPGWRQTMVDEMAALHSNGTWDLVSLPPGKSTVGCRWVHTVKVGLDGGVWFSVQVTPFSIWLETVSLGSDQEGIQRLKQHLFNHFQTKDLGKLKYFLGLEIAQSSSGVVMSQRKYALDILEETCMLECKPVDTPMDPNVKLVPGQGEPLRDPRRYRRLVGKLNYLTITRPDISFPVSVVSQFLQSRCDNHWDVVIRILRYIKGTLGQGMLYEDRGHTQIVGYTDADWAGSPSDRRSTSGYCVFIGGNLISWKSKKQDVVARSSPEAEYRAMALATCELIWPHYILHPIQSFMKGPSILKLTVNSLERRSHQDLSPCDLLNSRDKFRQAPPLALPHMKYGEVEGYFGALITLYHIRKLLSSHGIRPAHEMLEEKMRQGPFARLMSKNEVLWKAKCLMQQSLSNGTPNPKLSKMLDILIDHFKANNPQNSRVIIFSNFRGSVRDIMDALAKIGESVKATQFIGQSSDSGKWQCNRVLLSPIHLFLGAFGNLKGEDLKIDVGFLVNFLARISGENFSFSWFSLVSLLSTSLLEHPLHDGIYSLIEIGLGLRSARFFGKPLLILLFYRKSIKRSVTKSSAGSFGGSEMKGYMRKQANSKTVRKHMRNGGMNSFNFHSSPRMIPHIFKPEVQFVELSIEQFVPRGRKGKDDHPIQAPISTDKLTNVETEVLAKYFGTTGKITWRPSLIAFPPFQAFPTGVHKIPHSFRTEILIDMMQHLQGLSFSGNSKTFFVEGEVSTNEHLGVETVEQYDKSRMGNITFNNSNGLCNKPCVFRKDEASMDEHLAVETVEQHEESRKGNRNFNDSNGLCNRTCRHVDLFSHSVKWSFLREDSFFPFSPLKCVEAFDLQQELQRFCSFFLSLVKVMKIYVVLQIFKFNHLCDVKFQHAVPDSIIFGDSPKAQPIRELSYSEESPIRNTKTKEKHSMSSSQGNNPHVHSYLFGSDFVSVDTLGNVLILSVPLIPSKEVSHSKCASASSSMLLNCLKQDSCHSGTSQGQHKGQSMEEKAVANLRTSGQARCTMDETLLISKLHYSLGQQEKKLDGVEEIVQTPILKGSLSHEGDTAVETLVANKTPIFLAAESSDDIGDTDLSPRLTNLIKSGVVPESPINESGPSNGRPRNEFLVPDLVSPAKVLSEMLLTGKNEKVTLDVSTSGQDTLNSPISNGMHSPILRPDISAKARGSNPSSPIVEEVKTPLANLTNNSCSKDWHLSSGDKSASVKQERKFKRLRKYGDTGQRRNMKSMKENSIDPSGNLAETSSIIPIRNKHNRGKQKPVDNVRAFIEEEAEVSSEAEVSDDEEDDQNNNSYDDSFIDDRIDPTATSTQAEDSRSDMMAIYRF</sequence>
<comment type="caution">
    <text evidence="8">The sequence shown here is derived from an EMBL/GenBank/DDBJ whole genome shotgun (WGS) entry which is preliminary data.</text>
</comment>
<dbReference type="PROSITE" id="PS51192">
    <property type="entry name" value="HELICASE_ATP_BIND_1"/>
    <property type="match status" value="1"/>
</dbReference>
<gene>
    <name evidence="8" type="primary">FANCM_4</name>
    <name evidence="8" type="ORF">CK203_017858</name>
</gene>